<feature type="region of interest" description="Disordered" evidence="5">
    <location>
        <begin position="547"/>
        <end position="578"/>
    </location>
</feature>
<comment type="caution">
    <text evidence="7">The sequence shown here is derived from an EMBL/GenBank/DDBJ whole genome shotgun (WGS) entry which is preliminary data.</text>
</comment>
<feature type="region of interest" description="Disordered" evidence="5">
    <location>
        <begin position="733"/>
        <end position="766"/>
    </location>
</feature>
<keyword evidence="1" id="KW-0805">Transcription regulation</keyword>
<dbReference type="SUPFAM" id="SSF88946">
    <property type="entry name" value="Sigma2 domain of RNA polymerase sigma factors"/>
    <property type="match status" value="1"/>
</dbReference>
<dbReference type="Gene3D" id="1.10.10.1320">
    <property type="entry name" value="Anti-sigma factor, zinc-finger domain"/>
    <property type="match status" value="1"/>
</dbReference>
<feature type="compositionally biased region" description="Pro residues" evidence="5">
    <location>
        <begin position="321"/>
        <end position="347"/>
    </location>
</feature>
<dbReference type="Pfam" id="PF04542">
    <property type="entry name" value="Sigma70_r2"/>
    <property type="match status" value="1"/>
</dbReference>
<keyword evidence="7" id="KW-0240">DNA-directed RNA polymerase</keyword>
<dbReference type="PANTHER" id="PTHR43133:SF8">
    <property type="entry name" value="RNA POLYMERASE SIGMA FACTOR HI_1459-RELATED"/>
    <property type="match status" value="1"/>
</dbReference>
<feature type="compositionally biased region" description="Basic and acidic residues" evidence="5">
    <location>
        <begin position="554"/>
        <end position="572"/>
    </location>
</feature>
<keyword evidence="2" id="KW-0731">Sigma factor</keyword>
<feature type="region of interest" description="Disordered" evidence="5">
    <location>
        <begin position="316"/>
        <end position="376"/>
    </location>
</feature>
<dbReference type="Proteomes" id="UP001230426">
    <property type="component" value="Unassembled WGS sequence"/>
</dbReference>
<evidence type="ECO:0000256" key="3">
    <source>
        <dbReference type="ARBA" id="ARBA00023125"/>
    </source>
</evidence>
<protein>
    <submittedName>
        <fullName evidence="7">DNA-directed RNA polymerase specialized sigma24 family protein</fullName>
    </submittedName>
</protein>
<evidence type="ECO:0000313" key="8">
    <source>
        <dbReference type="Proteomes" id="UP001230426"/>
    </source>
</evidence>
<feature type="domain" description="RNA polymerase sigma-70 region 2" evidence="6">
    <location>
        <begin position="25"/>
        <end position="85"/>
    </location>
</feature>
<dbReference type="InterPro" id="IPR007627">
    <property type="entry name" value="RNA_pol_sigma70_r2"/>
</dbReference>
<proteinExistence type="predicted"/>
<evidence type="ECO:0000256" key="5">
    <source>
        <dbReference type="SAM" id="MobiDB-lite"/>
    </source>
</evidence>
<organism evidence="7 8">
    <name type="scientific">Streptosporangium brasiliense</name>
    <dbReference type="NCBI Taxonomy" id="47480"/>
    <lineage>
        <taxon>Bacteria</taxon>
        <taxon>Bacillati</taxon>
        <taxon>Actinomycetota</taxon>
        <taxon>Actinomycetes</taxon>
        <taxon>Streptosporangiales</taxon>
        <taxon>Streptosporangiaceae</taxon>
        <taxon>Streptosporangium</taxon>
    </lineage>
</organism>
<evidence type="ECO:0000256" key="2">
    <source>
        <dbReference type="ARBA" id="ARBA00023082"/>
    </source>
</evidence>
<evidence type="ECO:0000256" key="1">
    <source>
        <dbReference type="ARBA" id="ARBA00023015"/>
    </source>
</evidence>
<dbReference type="EMBL" id="JAUSRB010000002">
    <property type="protein sequence ID" value="MDP9863720.1"/>
    <property type="molecule type" value="Genomic_DNA"/>
</dbReference>
<evidence type="ECO:0000256" key="4">
    <source>
        <dbReference type="ARBA" id="ARBA00023163"/>
    </source>
</evidence>
<gene>
    <name evidence="7" type="ORF">J2S55_002986</name>
</gene>
<name>A0ABT9R5K1_9ACTN</name>
<feature type="compositionally biased region" description="Basic and acidic residues" evidence="5">
    <location>
        <begin position="740"/>
        <end position="750"/>
    </location>
</feature>
<evidence type="ECO:0000259" key="6">
    <source>
        <dbReference type="Pfam" id="PF04542"/>
    </source>
</evidence>
<dbReference type="GO" id="GO:0000428">
    <property type="term" value="C:DNA-directed RNA polymerase complex"/>
    <property type="evidence" value="ECO:0007669"/>
    <property type="project" value="UniProtKB-KW"/>
</dbReference>
<keyword evidence="8" id="KW-1185">Reference proteome</keyword>
<keyword evidence="4" id="KW-0804">Transcription</keyword>
<dbReference type="PANTHER" id="PTHR43133">
    <property type="entry name" value="RNA POLYMERASE ECF-TYPE SIGMA FACTO"/>
    <property type="match status" value="1"/>
</dbReference>
<dbReference type="InterPro" id="IPR013325">
    <property type="entry name" value="RNA_pol_sigma_r2"/>
</dbReference>
<accession>A0ABT9R5K1</accession>
<sequence length="806" mass="82979">MAQGDAELLAEARHGDAAAYGRLHGRHAPAARILALRLVGGPAEAEEAVVETFAGILGLLRRGGGPREAFRPYLLTALRRTVHDRPPVEGGQAATGEMEAPDPDAFTEGTGAPEPDASFAGPAPTGPARSPAVRAYRSLPERWQLVLWHTGVEGATAAEVAPLLGLTAGGAAALARTARAGWRQAYLRARLAGVPRPGCRPVLGGMDAYVRGALARRESRALDGHMDDCTGCHEAFLELTDVDRSLRATVGPLVAGPALAGYLAALGGVGAAGTSGPPGRWRPAPTARRRAVAAGAAAGTVTLAAALALVSARGPQAAPAAPVPDPPPIAAPAPVPQDPPSPPPSPPGRTSSPGEGDRSRGRAGPRPAAPPSGGGAALVPAPRLIARIDALGALVRSETGIVAVRLRNVGAGKSGELVADVGLPYGVTVSAAARRGRAVSVVKPVGTVDGWACRADVAGARCSRGPLAAGRTTAIFLRVVVSPAADEGAAPSVRVSTPGAGVTARARTGVRAVGAPARFATDGQVVTSAIGNTLLDCARADRRCRAARSRRGHSRDNDLWRMRPFDQDRDGSTRSSSAARLSLPRRARLVWAGLYWSASAPADGRIKFKTPGDGGYTRVRADRVTERRLPAGTAYQAFADVTRLMGGLRGTYWAADASLTPGVSRHAGWSLVVVAADSRRPYSQAVVVDAATVVDREHGPAWIPLDGLTSTASPARVDLVTWEGDADLRGERVTLGGRPLRPDDGDRDADNPFDGSATGAEGTDLTFGTDVDGFRAPLGPNPVLKVSTGRDVLFFGVAVVRVQVRS</sequence>
<dbReference type="InterPro" id="IPR041916">
    <property type="entry name" value="Anti_sigma_zinc_sf"/>
</dbReference>
<evidence type="ECO:0000313" key="7">
    <source>
        <dbReference type="EMBL" id="MDP9863720.1"/>
    </source>
</evidence>
<dbReference type="InterPro" id="IPR039425">
    <property type="entry name" value="RNA_pol_sigma-70-like"/>
</dbReference>
<dbReference type="RefSeq" id="WP_306860848.1">
    <property type="nucleotide sequence ID" value="NZ_JAUSRB010000002.1"/>
</dbReference>
<feature type="region of interest" description="Disordered" evidence="5">
    <location>
        <begin position="84"/>
        <end position="131"/>
    </location>
</feature>
<dbReference type="Gene3D" id="1.10.1740.10">
    <property type="match status" value="1"/>
</dbReference>
<reference evidence="7 8" key="1">
    <citation type="submission" date="2023-07" db="EMBL/GenBank/DDBJ databases">
        <title>Sequencing the genomes of 1000 actinobacteria strains.</title>
        <authorList>
            <person name="Klenk H.-P."/>
        </authorList>
    </citation>
    <scope>NUCLEOTIDE SEQUENCE [LARGE SCALE GENOMIC DNA]</scope>
    <source>
        <strain evidence="7 8">DSM 44109</strain>
    </source>
</reference>
<keyword evidence="3" id="KW-0238">DNA-binding</keyword>